<dbReference type="EMBL" id="BMXR01000003">
    <property type="protein sequence ID" value="GGX48703.1"/>
    <property type="molecule type" value="Genomic_DNA"/>
</dbReference>
<name>A0A918N7U6_9GAMM</name>
<sequence length="120" mass="13099">MSCTFKSIGFATAMLVCCTAFGKASNYRWHISGNELLEICESNSVSCYFFAMGGFETYSLLKGTGQATTDLEVCMPPEATGHQIADIVTAYLKRIPADRHRPAALLSMYALSEAFPCGYE</sequence>
<dbReference type="Pfam" id="PF18602">
    <property type="entry name" value="Rap1a"/>
    <property type="match status" value="1"/>
</dbReference>
<evidence type="ECO:0000313" key="4">
    <source>
        <dbReference type="Proteomes" id="UP000626148"/>
    </source>
</evidence>
<keyword evidence="4" id="KW-1185">Reference proteome</keyword>
<comment type="caution">
    <text evidence="3">The sequence shown here is derived from an EMBL/GenBank/DDBJ whole genome shotgun (WGS) entry which is preliminary data.</text>
</comment>
<reference evidence="3" key="2">
    <citation type="submission" date="2020-09" db="EMBL/GenBank/DDBJ databases">
        <authorList>
            <person name="Sun Q."/>
            <person name="Kim S."/>
        </authorList>
    </citation>
    <scope>NUCLEOTIDE SEQUENCE</scope>
    <source>
        <strain evidence="3">KCTC 22169</strain>
    </source>
</reference>
<accession>A0A918N7U6</accession>
<dbReference type="Gene3D" id="1.10.890.40">
    <property type="match status" value="1"/>
</dbReference>
<keyword evidence="1" id="KW-0732">Signal</keyword>
<dbReference type="Proteomes" id="UP000626148">
    <property type="component" value="Unassembled WGS sequence"/>
</dbReference>
<evidence type="ECO:0000256" key="1">
    <source>
        <dbReference type="SAM" id="SignalP"/>
    </source>
</evidence>
<evidence type="ECO:0000313" key="3">
    <source>
        <dbReference type="EMBL" id="GGX48703.1"/>
    </source>
</evidence>
<feature type="domain" description="Rap1a immunity protein" evidence="2">
    <location>
        <begin position="32"/>
        <end position="117"/>
    </location>
</feature>
<feature type="chain" id="PRO_5037456304" description="Rap1a immunity protein domain-containing protein" evidence="1">
    <location>
        <begin position="23"/>
        <end position="120"/>
    </location>
</feature>
<feature type="signal peptide" evidence="1">
    <location>
        <begin position="1"/>
        <end position="22"/>
    </location>
</feature>
<dbReference type="InterPro" id="IPR041238">
    <property type="entry name" value="Rap1a"/>
</dbReference>
<organism evidence="3 4">
    <name type="scientific">Saccharospirillum salsuginis</name>
    <dbReference type="NCBI Taxonomy" id="418750"/>
    <lineage>
        <taxon>Bacteria</taxon>
        <taxon>Pseudomonadati</taxon>
        <taxon>Pseudomonadota</taxon>
        <taxon>Gammaproteobacteria</taxon>
        <taxon>Oceanospirillales</taxon>
        <taxon>Saccharospirillaceae</taxon>
        <taxon>Saccharospirillum</taxon>
    </lineage>
</organism>
<protein>
    <recommendedName>
        <fullName evidence="2">Rap1a immunity protein domain-containing protein</fullName>
    </recommendedName>
</protein>
<gene>
    <name evidence="3" type="ORF">GCM10007392_14760</name>
</gene>
<reference evidence="3" key="1">
    <citation type="journal article" date="2014" name="Int. J. Syst. Evol. Microbiol.">
        <title>Complete genome sequence of Corynebacterium casei LMG S-19264T (=DSM 44701T), isolated from a smear-ripened cheese.</title>
        <authorList>
            <consortium name="US DOE Joint Genome Institute (JGI-PGF)"/>
            <person name="Walter F."/>
            <person name="Albersmeier A."/>
            <person name="Kalinowski J."/>
            <person name="Ruckert C."/>
        </authorList>
    </citation>
    <scope>NUCLEOTIDE SEQUENCE</scope>
    <source>
        <strain evidence="3">KCTC 22169</strain>
    </source>
</reference>
<dbReference type="AlphaFoldDB" id="A0A918N7U6"/>
<proteinExistence type="predicted"/>
<evidence type="ECO:0000259" key="2">
    <source>
        <dbReference type="Pfam" id="PF18602"/>
    </source>
</evidence>